<dbReference type="InterPro" id="IPR003838">
    <property type="entry name" value="ABC3_permease_C"/>
</dbReference>
<evidence type="ECO:0000256" key="6">
    <source>
        <dbReference type="SAM" id="Phobius"/>
    </source>
</evidence>
<feature type="transmembrane region" description="Helical" evidence="6">
    <location>
        <begin position="61"/>
        <end position="84"/>
    </location>
</feature>
<keyword evidence="2" id="KW-1003">Cell membrane</keyword>
<keyword evidence="3 6" id="KW-0812">Transmembrane</keyword>
<evidence type="ECO:0000259" key="7">
    <source>
        <dbReference type="Pfam" id="PF02687"/>
    </source>
</evidence>
<comment type="subcellular location">
    <subcellularLocation>
        <location evidence="1">Cell membrane</location>
        <topology evidence="1">Multi-pass membrane protein</topology>
    </subcellularLocation>
</comment>
<name>C0XJ76_LENH9</name>
<organism evidence="8 9">
    <name type="scientific">Lentilactobacillus hilgardii (strain ATCC 8290 / DSM 20176 / CCUG 30140 / JCM 1155 / KCTC 3500 / NBRC 15886 / NCIMB 8040 / NRRL B-1843 / 9)</name>
    <dbReference type="NCBI Taxonomy" id="1423757"/>
    <lineage>
        <taxon>Bacteria</taxon>
        <taxon>Bacillati</taxon>
        <taxon>Bacillota</taxon>
        <taxon>Bacilli</taxon>
        <taxon>Lactobacillales</taxon>
        <taxon>Lactobacillaceae</taxon>
        <taxon>Lentilactobacillus</taxon>
    </lineage>
</organism>
<evidence type="ECO:0000256" key="3">
    <source>
        <dbReference type="ARBA" id="ARBA00022692"/>
    </source>
</evidence>
<evidence type="ECO:0000256" key="4">
    <source>
        <dbReference type="ARBA" id="ARBA00022989"/>
    </source>
</evidence>
<evidence type="ECO:0000313" key="9">
    <source>
        <dbReference type="Proteomes" id="UP000003752"/>
    </source>
</evidence>
<feature type="domain" description="ABC3 transporter permease C-terminal" evidence="7">
    <location>
        <begin position="11"/>
        <end position="123"/>
    </location>
</feature>
<dbReference type="GO" id="GO:0005886">
    <property type="term" value="C:plasma membrane"/>
    <property type="evidence" value="ECO:0007669"/>
    <property type="project" value="UniProtKB-SubCell"/>
</dbReference>
<dbReference type="PATRIC" id="fig|1423757.3.peg.2395"/>
<dbReference type="Pfam" id="PF02687">
    <property type="entry name" value="FtsX"/>
    <property type="match status" value="1"/>
</dbReference>
<dbReference type="PANTHER" id="PTHR30287">
    <property type="entry name" value="MEMBRANE COMPONENT OF PREDICTED ABC SUPERFAMILY METABOLITE UPTAKE TRANSPORTER"/>
    <property type="match status" value="1"/>
</dbReference>
<dbReference type="Proteomes" id="UP000003752">
    <property type="component" value="Unassembled WGS sequence"/>
</dbReference>
<comment type="caution">
    <text evidence="8">The sequence shown here is derived from an EMBL/GenBank/DDBJ whole genome shotgun (WGS) entry which is preliminary data.</text>
</comment>
<evidence type="ECO:0000256" key="5">
    <source>
        <dbReference type="ARBA" id="ARBA00023136"/>
    </source>
</evidence>
<dbReference type="AlphaFoldDB" id="C0XJ76"/>
<sequence length="137" mass="15647">MSQQMTPVVLIFILLSGILSFVVLYNLTNINISERIRELSTIKVLGFFDREVTMYIARENIVLAIIGIIVGFGFGNLLTAYVLYQAETPTVVFPLTIHIQWYFVATILMILFNLIVIMVAHRHLKRVDMVEALKSNE</sequence>
<feature type="transmembrane region" description="Helical" evidence="6">
    <location>
        <begin position="6"/>
        <end position="27"/>
    </location>
</feature>
<dbReference type="HOGENOM" id="CLU_140255_0_0_9"/>
<proteinExistence type="predicted"/>
<evidence type="ECO:0000313" key="8">
    <source>
        <dbReference type="EMBL" id="EEI24550.1"/>
    </source>
</evidence>
<evidence type="ECO:0000256" key="2">
    <source>
        <dbReference type="ARBA" id="ARBA00022475"/>
    </source>
</evidence>
<reference evidence="8 9" key="1">
    <citation type="submission" date="2009-01" db="EMBL/GenBank/DDBJ databases">
        <authorList>
            <person name="Qin X."/>
            <person name="Bachman B."/>
            <person name="Battles P."/>
            <person name="Bell A."/>
            <person name="Bess C."/>
            <person name="Bickham C."/>
            <person name="Chaboub L."/>
            <person name="Chen D."/>
            <person name="Coyle M."/>
            <person name="Deiros D.R."/>
            <person name="Dinh H."/>
            <person name="Forbes L."/>
            <person name="Fowler G."/>
            <person name="Francisco L."/>
            <person name="Fu Q."/>
            <person name="Gubbala S."/>
            <person name="Hale W."/>
            <person name="Han Y."/>
            <person name="Hemphill L."/>
            <person name="Highlander S.K."/>
            <person name="Hirani K."/>
            <person name="Hogues M."/>
            <person name="Jackson L."/>
            <person name="Jakkamsetti A."/>
            <person name="Javaid M."/>
            <person name="Jiang H."/>
            <person name="Korchina V."/>
            <person name="Kovar C."/>
            <person name="Lara F."/>
            <person name="Lee S."/>
            <person name="Mata R."/>
            <person name="Mathew T."/>
            <person name="Moen C."/>
            <person name="Morales K."/>
            <person name="Munidasa M."/>
            <person name="Nazareth L."/>
            <person name="Ngo R."/>
            <person name="Nguyen L."/>
            <person name="Okwuonu G."/>
            <person name="Ongeri F."/>
            <person name="Patil S."/>
            <person name="Petrosino J."/>
            <person name="Pham C."/>
            <person name="Pham P."/>
            <person name="Pu L.-L."/>
            <person name="Puazo M."/>
            <person name="Raj R."/>
            <person name="Reid J."/>
            <person name="Rouhana J."/>
            <person name="Saada N."/>
            <person name="Shang Y."/>
            <person name="Simmons D."/>
            <person name="Thornton R."/>
            <person name="Warren J."/>
            <person name="Weissenberger G."/>
            <person name="Zhang J."/>
            <person name="Zhang L."/>
            <person name="Zhou C."/>
            <person name="Zhu D."/>
            <person name="Muzny D."/>
            <person name="Worley K."/>
            <person name="Gibbs R."/>
        </authorList>
    </citation>
    <scope>NUCLEOTIDE SEQUENCE [LARGE SCALE GENOMIC DNA]</scope>
    <source>
        <strain evidence="9">ATCC 8290 / DSM 20176 / CCUG 30140 / JCM 1155 / KCTC 3500 / NBRC 15886 / NCIMB 8040 / NRRL B-1843 / 9</strain>
    </source>
</reference>
<keyword evidence="5 6" id="KW-0472">Membrane</keyword>
<keyword evidence="9" id="KW-1185">Reference proteome</keyword>
<gene>
    <name evidence="8" type="ORF">HMPREF0519_1287</name>
</gene>
<accession>C0XJ76</accession>
<dbReference type="PANTHER" id="PTHR30287:SF1">
    <property type="entry name" value="INNER MEMBRANE PROTEIN"/>
    <property type="match status" value="1"/>
</dbReference>
<feature type="transmembrane region" description="Helical" evidence="6">
    <location>
        <begin position="99"/>
        <end position="120"/>
    </location>
</feature>
<protein>
    <submittedName>
        <fullName evidence="8">Efflux ABC transporter, permease protein</fullName>
    </submittedName>
</protein>
<dbReference type="InterPro" id="IPR038766">
    <property type="entry name" value="Membrane_comp_ABC_pdt"/>
</dbReference>
<dbReference type="EMBL" id="ACGP01000125">
    <property type="protein sequence ID" value="EEI24550.1"/>
    <property type="molecule type" value="Genomic_DNA"/>
</dbReference>
<evidence type="ECO:0000256" key="1">
    <source>
        <dbReference type="ARBA" id="ARBA00004651"/>
    </source>
</evidence>
<keyword evidence="4 6" id="KW-1133">Transmembrane helix</keyword>